<keyword evidence="9" id="KW-0560">Oxidoreductase</keyword>
<dbReference type="GO" id="GO:0046872">
    <property type="term" value="F:metal ion binding"/>
    <property type="evidence" value="ECO:0007669"/>
    <property type="project" value="UniProtKB-KW"/>
</dbReference>
<reference evidence="15 16" key="1">
    <citation type="journal article" date="2019" name="Emerg. Microbes Infect.">
        <title>Comprehensive subspecies identification of 175 nontuberculous mycobacteria species based on 7547 genomic profiles.</title>
        <authorList>
            <person name="Matsumoto Y."/>
            <person name="Kinjo T."/>
            <person name="Motooka D."/>
            <person name="Nabeya D."/>
            <person name="Jung N."/>
            <person name="Uechi K."/>
            <person name="Horii T."/>
            <person name="Iida T."/>
            <person name="Fujita J."/>
            <person name="Nakamura S."/>
        </authorList>
    </citation>
    <scope>NUCLEOTIDE SEQUENCE [LARGE SCALE GENOMIC DNA]</scope>
    <source>
        <strain evidence="15 16">JCM 13574</strain>
    </source>
</reference>
<evidence type="ECO:0000256" key="5">
    <source>
        <dbReference type="ARBA" id="ARBA00022714"/>
    </source>
</evidence>
<protein>
    <submittedName>
        <fullName evidence="15">Oxidoreductase</fullName>
    </submittedName>
</protein>
<evidence type="ECO:0000256" key="10">
    <source>
        <dbReference type="ARBA" id="ARBA00023004"/>
    </source>
</evidence>
<feature type="transmembrane region" description="Helical" evidence="13">
    <location>
        <begin position="324"/>
        <end position="346"/>
    </location>
</feature>
<dbReference type="InterPro" id="IPR017927">
    <property type="entry name" value="FAD-bd_FR_type"/>
</dbReference>
<evidence type="ECO:0000256" key="1">
    <source>
        <dbReference type="ARBA" id="ARBA00001974"/>
    </source>
</evidence>
<dbReference type="SUPFAM" id="SSF63380">
    <property type="entry name" value="Riboflavin synthase domain-like"/>
    <property type="match status" value="1"/>
</dbReference>
<evidence type="ECO:0000256" key="9">
    <source>
        <dbReference type="ARBA" id="ARBA00023002"/>
    </source>
</evidence>
<dbReference type="InterPro" id="IPR039261">
    <property type="entry name" value="FNR_nucleotide-bd"/>
</dbReference>
<evidence type="ECO:0000259" key="14">
    <source>
        <dbReference type="PROSITE" id="PS51384"/>
    </source>
</evidence>
<evidence type="ECO:0000256" key="11">
    <source>
        <dbReference type="ARBA" id="ARBA00023014"/>
    </source>
</evidence>
<evidence type="ECO:0000313" key="15">
    <source>
        <dbReference type="EMBL" id="BBZ28821.1"/>
    </source>
</evidence>
<feature type="transmembrane region" description="Helical" evidence="13">
    <location>
        <begin position="12"/>
        <end position="30"/>
    </location>
</feature>
<keyword evidence="16" id="KW-1185">Reference proteome</keyword>
<name>A0A7I7XHY8_9MYCO</name>
<dbReference type="Pfam" id="PF00175">
    <property type="entry name" value="NAD_binding_1"/>
    <property type="match status" value="1"/>
</dbReference>
<feature type="transmembrane region" description="Helical" evidence="13">
    <location>
        <begin position="129"/>
        <end position="148"/>
    </location>
</feature>
<dbReference type="PANTHER" id="PTHR47354">
    <property type="entry name" value="NADH OXIDOREDUCTASE HCR"/>
    <property type="match status" value="1"/>
</dbReference>
<sequence length="449" mass="49737">MVWPVRGMIARALWCGAAASMVLVPLSWWAQSGGWVRLSDPSEAMPSAGMAIGLVASVLMVWQIVLVARIPWLERTWGQDRLVRAHRIVGFTSFVLVVSHISLFAGHRVIQYPGDAARGLWYLFVVRPWFLFATFGTVLIVVAVVSSVRRSRARLRYESWHLLHLYTYLGMGFALPHQIFAGRDLDDHAHRFVWGIAWGLAAGALLAFRVIAPIFRSLRHGLRVDSVREEVDGLVSVTVTGRHLQALRARAGQFFVWRFLDGPGWSRGHPFSLSAAPTVTSLRVTVHMRGDGSNRLAGLLPGTPVLAEGPYGVMTLERRRHPHVLFLAAGVGLAPLHAMLDAAHFAPGEATLVYRCRPDGRALFAAELEELTDVRVVRLVGHRRSPHSWLPVDDDHPGADHVVLGELAPHIAHSDVYLCGPPGWVTSVKRAARQAGVRRNALHVEEFSW</sequence>
<keyword evidence="11" id="KW-0411">Iron-sulfur</keyword>
<keyword evidence="12 13" id="KW-0472">Membrane</keyword>
<dbReference type="InterPro" id="IPR001433">
    <property type="entry name" value="OxRdtase_FAD/NAD-bd"/>
</dbReference>
<dbReference type="KEGG" id="mmag:MMAD_31160"/>
<dbReference type="PROSITE" id="PS51384">
    <property type="entry name" value="FAD_FR"/>
    <property type="match status" value="1"/>
</dbReference>
<accession>A0A7I7XHY8</accession>
<feature type="transmembrane region" description="Helical" evidence="13">
    <location>
        <begin position="88"/>
        <end position="109"/>
    </location>
</feature>
<keyword evidence="10" id="KW-0408">Iron</keyword>
<dbReference type="GO" id="GO:0050660">
    <property type="term" value="F:flavin adenine dinucleotide binding"/>
    <property type="evidence" value="ECO:0007669"/>
    <property type="project" value="TreeGrafter"/>
</dbReference>
<dbReference type="GO" id="GO:0051537">
    <property type="term" value="F:2 iron, 2 sulfur cluster binding"/>
    <property type="evidence" value="ECO:0007669"/>
    <property type="project" value="UniProtKB-KW"/>
</dbReference>
<evidence type="ECO:0000256" key="12">
    <source>
        <dbReference type="ARBA" id="ARBA00023136"/>
    </source>
</evidence>
<evidence type="ECO:0000256" key="13">
    <source>
        <dbReference type="SAM" id="Phobius"/>
    </source>
</evidence>
<dbReference type="Pfam" id="PF01794">
    <property type="entry name" value="Ferric_reduct"/>
    <property type="match status" value="1"/>
</dbReference>
<dbReference type="PANTHER" id="PTHR47354:SF8">
    <property type="entry name" value="1,2-PHENYLACETYL-COA EPOXIDASE, SUBUNIT E"/>
    <property type="match status" value="1"/>
</dbReference>
<keyword evidence="6" id="KW-0479">Metal-binding</keyword>
<dbReference type="Gene3D" id="3.40.50.80">
    <property type="entry name" value="Nucleotide-binding domain of ferredoxin-NADP reductase (FNR) module"/>
    <property type="match status" value="1"/>
</dbReference>
<organism evidence="15 16">
    <name type="scientific">Mycolicibacterium madagascariense</name>
    <dbReference type="NCBI Taxonomy" id="212765"/>
    <lineage>
        <taxon>Bacteria</taxon>
        <taxon>Bacillati</taxon>
        <taxon>Actinomycetota</taxon>
        <taxon>Actinomycetes</taxon>
        <taxon>Mycobacteriales</taxon>
        <taxon>Mycobacteriaceae</taxon>
        <taxon>Mycolicibacterium</taxon>
    </lineage>
</organism>
<dbReference type="Proteomes" id="UP000466517">
    <property type="component" value="Chromosome"/>
</dbReference>
<keyword evidence="5" id="KW-0001">2Fe-2S</keyword>
<comment type="subcellular location">
    <subcellularLocation>
        <location evidence="2">Membrane</location>
        <topology evidence="2">Multi-pass membrane protein</topology>
    </subcellularLocation>
</comment>
<evidence type="ECO:0000256" key="8">
    <source>
        <dbReference type="ARBA" id="ARBA00022989"/>
    </source>
</evidence>
<keyword evidence="4 13" id="KW-0812">Transmembrane</keyword>
<proteinExistence type="predicted"/>
<dbReference type="Gene3D" id="2.40.30.10">
    <property type="entry name" value="Translation factors"/>
    <property type="match status" value="1"/>
</dbReference>
<dbReference type="InterPro" id="IPR050415">
    <property type="entry name" value="MRET"/>
</dbReference>
<evidence type="ECO:0000256" key="6">
    <source>
        <dbReference type="ARBA" id="ARBA00022723"/>
    </source>
</evidence>
<keyword evidence="8 13" id="KW-1133">Transmembrane helix</keyword>
<feature type="transmembrane region" description="Helical" evidence="13">
    <location>
        <begin position="160"/>
        <end position="180"/>
    </location>
</feature>
<dbReference type="GO" id="GO:0016020">
    <property type="term" value="C:membrane"/>
    <property type="evidence" value="ECO:0007669"/>
    <property type="project" value="UniProtKB-SubCell"/>
</dbReference>
<gene>
    <name evidence="15" type="ORF">MMAD_31160</name>
</gene>
<feature type="transmembrane region" description="Helical" evidence="13">
    <location>
        <begin position="50"/>
        <end position="68"/>
    </location>
</feature>
<evidence type="ECO:0000256" key="4">
    <source>
        <dbReference type="ARBA" id="ARBA00022692"/>
    </source>
</evidence>
<dbReference type="InterPro" id="IPR013130">
    <property type="entry name" value="Fe3_Rdtase_TM_dom"/>
</dbReference>
<evidence type="ECO:0000256" key="3">
    <source>
        <dbReference type="ARBA" id="ARBA00022630"/>
    </source>
</evidence>
<evidence type="ECO:0000256" key="7">
    <source>
        <dbReference type="ARBA" id="ARBA00022827"/>
    </source>
</evidence>
<dbReference type="AlphaFoldDB" id="A0A7I7XHY8"/>
<dbReference type="PRINTS" id="PR00410">
    <property type="entry name" value="PHEHYDRXLASE"/>
</dbReference>
<dbReference type="SUPFAM" id="SSF52343">
    <property type="entry name" value="Ferredoxin reductase-like, C-terminal NADP-linked domain"/>
    <property type="match status" value="1"/>
</dbReference>
<evidence type="ECO:0000256" key="2">
    <source>
        <dbReference type="ARBA" id="ARBA00004141"/>
    </source>
</evidence>
<keyword evidence="7" id="KW-0274">FAD</keyword>
<feature type="domain" description="FAD-binding FR-type" evidence="14">
    <location>
        <begin position="217"/>
        <end position="317"/>
    </location>
</feature>
<feature type="transmembrane region" description="Helical" evidence="13">
    <location>
        <begin position="192"/>
        <end position="212"/>
    </location>
</feature>
<evidence type="ECO:0000313" key="16">
    <source>
        <dbReference type="Proteomes" id="UP000466517"/>
    </source>
</evidence>
<dbReference type="GO" id="GO:0016491">
    <property type="term" value="F:oxidoreductase activity"/>
    <property type="evidence" value="ECO:0007669"/>
    <property type="project" value="UniProtKB-KW"/>
</dbReference>
<dbReference type="EMBL" id="AP022610">
    <property type="protein sequence ID" value="BBZ28821.1"/>
    <property type="molecule type" value="Genomic_DNA"/>
</dbReference>
<keyword evidence="3" id="KW-0285">Flavoprotein</keyword>
<dbReference type="InterPro" id="IPR017938">
    <property type="entry name" value="Riboflavin_synthase-like_b-brl"/>
</dbReference>
<comment type="cofactor">
    <cofactor evidence="1">
        <name>FAD</name>
        <dbReference type="ChEBI" id="CHEBI:57692"/>
    </cofactor>
</comment>